<dbReference type="Proteomes" id="UP001620460">
    <property type="component" value="Unassembled WGS sequence"/>
</dbReference>
<dbReference type="InterPro" id="IPR002589">
    <property type="entry name" value="Macro_dom"/>
</dbReference>
<dbReference type="Pfam" id="PF01661">
    <property type="entry name" value="Macro"/>
    <property type="match status" value="1"/>
</dbReference>
<evidence type="ECO:0000259" key="1">
    <source>
        <dbReference type="PROSITE" id="PS51154"/>
    </source>
</evidence>
<organism evidence="2 3">
    <name type="scientific">Dyella ginsengisoli</name>
    <dbReference type="NCBI Taxonomy" id="363848"/>
    <lineage>
        <taxon>Bacteria</taxon>
        <taxon>Pseudomonadati</taxon>
        <taxon>Pseudomonadota</taxon>
        <taxon>Gammaproteobacteria</taxon>
        <taxon>Lysobacterales</taxon>
        <taxon>Rhodanobacteraceae</taxon>
        <taxon>Dyella</taxon>
    </lineage>
</organism>
<dbReference type="PANTHER" id="PTHR11106:SF27">
    <property type="entry name" value="MACRO DOMAIN-CONTAINING PROTEIN"/>
    <property type="match status" value="1"/>
</dbReference>
<name>A0ABW8JPK9_9GAMM</name>
<dbReference type="InterPro" id="IPR043472">
    <property type="entry name" value="Macro_dom-like"/>
</dbReference>
<dbReference type="EMBL" id="JADIKM010000001">
    <property type="protein sequence ID" value="MFK2902939.1"/>
    <property type="molecule type" value="Genomic_DNA"/>
</dbReference>
<gene>
    <name evidence="2" type="ORF">ISP17_03115</name>
</gene>
<dbReference type="Gene3D" id="3.40.220.10">
    <property type="entry name" value="Leucine Aminopeptidase, subunit E, domain 1"/>
    <property type="match status" value="1"/>
</dbReference>
<sequence length="173" mass="17783">MTLRNIVADLTTLAQDAIVNAANPSLLGGGGVDGAIHRAAGPALLAACRALPEHSPGVRCRTGEAVITPGFALPARYVIHTVGPVWRGGDRDEATLLACCYRNALAVAARHALHRVAFPAISCGVYGYPPEAAAAVAVRSVREALAQWPSMQVTLCAHDAAMAAILDNALSAA</sequence>
<dbReference type="PROSITE" id="PS51154">
    <property type="entry name" value="MACRO"/>
    <property type="match status" value="1"/>
</dbReference>
<dbReference type="RefSeq" id="WP_404630053.1">
    <property type="nucleotide sequence ID" value="NZ_JADIKM010000001.1"/>
</dbReference>
<dbReference type="PANTHER" id="PTHR11106">
    <property type="entry name" value="GANGLIOSIDE INDUCED DIFFERENTIATION ASSOCIATED PROTEIN 2-RELATED"/>
    <property type="match status" value="1"/>
</dbReference>
<accession>A0ABW8JPK9</accession>
<feature type="domain" description="Macro" evidence="1">
    <location>
        <begin position="1"/>
        <end position="173"/>
    </location>
</feature>
<proteinExistence type="predicted"/>
<protein>
    <submittedName>
        <fullName evidence="2">O-acetyl-ADP-ribose deacetylase</fullName>
    </submittedName>
</protein>
<comment type="caution">
    <text evidence="2">The sequence shown here is derived from an EMBL/GenBank/DDBJ whole genome shotgun (WGS) entry which is preliminary data.</text>
</comment>
<dbReference type="NCBIfam" id="NF001664">
    <property type="entry name" value="PRK00431.1-6"/>
    <property type="match status" value="1"/>
</dbReference>
<dbReference type="CDD" id="cd02908">
    <property type="entry name" value="Macro_OAADPr_deacetylase"/>
    <property type="match status" value="1"/>
</dbReference>
<evidence type="ECO:0000313" key="3">
    <source>
        <dbReference type="Proteomes" id="UP001620460"/>
    </source>
</evidence>
<reference evidence="2 3" key="1">
    <citation type="submission" date="2020-10" db="EMBL/GenBank/DDBJ databases">
        <title>Phylogeny of dyella-like bacteria.</title>
        <authorList>
            <person name="Fu J."/>
        </authorList>
    </citation>
    <scope>NUCLEOTIDE SEQUENCE [LARGE SCALE GENOMIC DNA]</scope>
    <source>
        <strain evidence="2 3">Gsoil3046</strain>
    </source>
</reference>
<evidence type="ECO:0000313" key="2">
    <source>
        <dbReference type="EMBL" id="MFK2902939.1"/>
    </source>
</evidence>
<keyword evidence="3" id="KW-1185">Reference proteome</keyword>
<dbReference type="SUPFAM" id="SSF52949">
    <property type="entry name" value="Macro domain-like"/>
    <property type="match status" value="1"/>
</dbReference>
<dbReference type="SMART" id="SM00506">
    <property type="entry name" value="A1pp"/>
    <property type="match status" value="1"/>
</dbReference>